<reference evidence="3 4" key="1">
    <citation type="submission" date="2019-02" db="EMBL/GenBank/DDBJ databases">
        <title>Kribbella capetownensis sp. nov. and Kribbella speibonae sp. nov., isolated from soil.</title>
        <authorList>
            <person name="Curtis S.M."/>
            <person name="Norton I."/>
            <person name="Everest G.J."/>
            <person name="Meyers P.R."/>
        </authorList>
    </citation>
    <scope>NUCLEOTIDE SEQUENCE [LARGE SCALE GENOMIC DNA]</scope>
    <source>
        <strain evidence="3 4">YM55</strain>
    </source>
</reference>
<evidence type="ECO:0000313" key="3">
    <source>
        <dbReference type="EMBL" id="TCC35400.1"/>
    </source>
</evidence>
<dbReference type="RefSeq" id="WP_131497575.1">
    <property type="nucleotide sequence ID" value="NZ_SJKC01000003.1"/>
</dbReference>
<dbReference type="GO" id="GO:0006508">
    <property type="term" value="P:proteolysis"/>
    <property type="evidence" value="ECO:0007669"/>
    <property type="project" value="InterPro"/>
</dbReference>
<dbReference type="EMBL" id="SJKC01000003">
    <property type="protein sequence ID" value="TCC35400.1"/>
    <property type="molecule type" value="Genomic_DNA"/>
</dbReference>
<dbReference type="InterPro" id="IPR011600">
    <property type="entry name" value="Pept_C14_caspase"/>
</dbReference>
<dbReference type="InterPro" id="IPR011990">
    <property type="entry name" value="TPR-like_helical_dom_sf"/>
</dbReference>
<dbReference type="Gene3D" id="1.25.40.10">
    <property type="entry name" value="Tetratricopeptide repeat domain"/>
    <property type="match status" value="2"/>
</dbReference>
<dbReference type="SMART" id="SM00671">
    <property type="entry name" value="SEL1"/>
    <property type="match status" value="6"/>
</dbReference>
<dbReference type="InterPro" id="IPR006597">
    <property type="entry name" value="Sel1-like"/>
</dbReference>
<dbReference type="InterPro" id="IPR019734">
    <property type="entry name" value="TPR_rpt"/>
</dbReference>
<dbReference type="GO" id="GO:0004197">
    <property type="term" value="F:cysteine-type endopeptidase activity"/>
    <property type="evidence" value="ECO:0007669"/>
    <property type="project" value="InterPro"/>
</dbReference>
<dbReference type="SUPFAM" id="SSF81901">
    <property type="entry name" value="HCP-like"/>
    <property type="match status" value="2"/>
</dbReference>
<dbReference type="Proteomes" id="UP000294225">
    <property type="component" value="Unassembled WGS sequence"/>
</dbReference>
<protein>
    <submittedName>
        <fullName evidence="3">Tetratricopeptide repeat protein</fullName>
    </submittedName>
</protein>
<dbReference type="Pfam" id="PF13432">
    <property type="entry name" value="TPR_16"/>
    <property type="match status" value="2"/>
</dbReference>
<dbReference type="InterPro" id="IPR029030">
    <property type="entry name" value="Caspase-like_dom_sf"/>
</dbReference>
<dbReference type="Gene3D" id="3.40.50.1460">
    <property type="match status" value="1"/>
</dbReference>
<dbReference type="InterPro" id="IPR050767">
    <property type="entry name" value="Sel1_AlgK"/>
</dbReference>
<proteinExistence type="predicted"/>
<dbReference type="Pfam" id="PF00656">
    <property type="entry name" value="Peptidase_C14"/>
    <property type="match status" value="1"/>
</dbReference>
<evidence type="ECO:0000313" key="4">
    <source>
        <dbReference type="Proteomes" id="UP000294225"/>
    </source>
</evidence>
<dbReference type="SUPFAM" id="SSF52129">
    <property type="entry name" value="Caspase-like"/>
    <property type="match status" value="1"/>
</dbReference>
<dbReference type="Pfam" id="PF08238">
    <property type="entry name" value="Sel1"/>
    <property type="match status" value="3"/>
</dbReference>
<name>A0A4R0IRV6_9ACTN</name>
<organism evidence="3 4">
    <name type="scientific">Kribbella speibonae</name>
    <dbReference type="NCBI Taxonomy" id="1572660"/>
    <lineage>
        <taxon>Bacteria</taxon>
        <taxon>Bacillati</taxon>
        <taxon>Actinomycetota</taxon>
        <taxon>Actinomycetes</taxon>
        <taxon>Propionibacteriales</taxon>
        <taxon>Kribbellaceae</taxon>
        <taxon>Kribbella</taxon>
    </lineage>
</organism>
<gene>
    <name evidence="3" type="ORF">E0H92_21835</name>
</gene>
<dbReference type="NCBIfam" id="NF047832">
    <property type="entry name" value="caspase_w_EACC1"/>
    <property type="match status" value="1"/>
</dbReference>
<sequence length="629" mass="68074">MTITPDPAQSWACLVGVSTYPKDDGLDDLPAVRNNIDALREILTDPLGTGLPDEHCVIIENPANVQELALQVEDVARKATDMFLLYFAGHGLIDPNVDGRLYLATSHALQDRPHFTSLAYDDVRRAMLSSVARNKVVVLDCCFSGLAHGTMAGNAAQVAGQLDIRGSCVLTATKSNQLAKAPTEAVFTAFTGQLVDVLRSGVTGGPELIDVTMLHEQLLYRLRSAGLPEPRISGTDTIGRLSLAINASWRPADAAKDPINFADTNEVYRIGAHLERKDDTAMAERVYRRALAAGNLDAMLMLGRLNEERGNGVRAERWYRESAGRAQPKGMGQLGRFFYIQGAFDEAELWFRKAAEAGELHVAELLGDLLTRRGATDEAQHWYRTAIRGGRTRGMIGLGTLLEQQGDLEAAIAWYGRAADAGDPEGWTCLGLLAASDEGLQEEAEGWLGKAVAAGEPRALVDRGIRHLGRNEQAAAVRCFRAAAEAGSNDGMVRLGQQLNEAGDTAEVLGEAMHWFQRAAKNGEGQAMVELGKMYQRFGDDSTAEDWYRRGLRVNVAIGMPPLLKLLVGRGDRNEAERVCRTYAEAGDIVGMAALAIFLESQGQEAEAKRWQARAEAASPRPGPAPSGS</sequence>
<dbReference type="PANTHER" id="PTHR11102:SF160">
    <property type="entry name" value="ERAD-ASSOCIATED E3 UBIQUITIN-PROTEIN LIGASE COMPONENT HRD3"/>
    <property type="match status" value="1"/>
</dbReference>
<evidence type="ECO:0000259" key="2">
    <source>
        <dbReference type="Pfam" id="PF00656"/>
    </source>
</evidence>
<accession>A0A4R0IRV6</accession>
<evidence type="ECO:0000256" key="1">
    <source>
        <dbReference type="SAM" id="MobiDB-lite"/>
    </source>
</evidence>
<dbReference type="AlphaFoldDB" id="A0A4R0IRV6"/>
<dbReference type="SMART" id="SM00028">
    <property type="entry name" value="TPR"/>
    <property type="match status" value="5"/>
</dbReference>
<feature type="region of interest" description="Disordered" evidence="1">
    <location>
        <begin position="609"/>
        <end position="629"/>
    </location>
</feature>
<comment type="caution">
    <text evidence="3">The sequence shown here is derived from an EMBL/GenBank/DDBJ whole genome shotgun (WGS) entry which is preliminary data.</text>
</comment>
<feature type="domain" description="Peptidase C14 caspase" evidence="2">
    <location>
        <begin position="10"/>
        <end position="201"/>
    </location>
</feature>
<dbReference type="PANTHER" id="PTHR11102">
    <property type="entry name" value="SEL-1-LIKE PROTEIN"/>
    <property type="match status" value="1"/>
</dbReference>